<dbReference type="InterPro" id="IPR006311">
    <property type="entry name" value="TAT_signal"/>
</dbReference>
<dbReference type="RefSeq" id="WP_034011920.1">
    <property type="nucleotide sequence ID" value="NZ_LKKS01000011.1"/>
</dbReference>
<dbReference type="GO" id="GO:0004089">
    <property type="term" value="F:carbonate dehydratase activity"/>
    <property type="evidence" value="ECO:0007669"/>
    <property type="project" value="InterPro"/>
</dbReference>
<reference evidence="4 6" key="2">
    <citation type="submission" date="2018-10" db="EMBL/GenBank/DDBJ databases">
        <title>An outbreak of IMP-63 producing strain in France.</title>
        <authorList>
            <person name="Bour M."/>
            <person name="Liapis E."/>
            <person name="Plesiat P."/>
        </authorList>
    </citation>
    <scope>NUCLEOTIDE SEQUENCE [LARGE SCALE GENOMIC DNA]</scope>
    <source>
        <strain evidence="4 6">12917</strain>
    </source>
</reference>
<dbReference type="EMBL" id="RJAI01000018">
    <property type="protein sequence ID" value="RNF91561.1"/>
    <property type="molecule type" value="Genomic_DNA"/>
</dbReference>
<evidence type="ECO:0000256" key="2">
    <source>
        <dbReference type="PIRSR" id="PIRSR601765-1"/>
    </source>
</evidence>
<evidence type="ECO:0000313" key="5">
    <source>
        <dbReference type="Proteomes" id="UP000050437"/>
    </source>
</evidence>
<dbReference type="InterPro" id="IPR036874">
    <property type="entry name" value="Carbonic_anhydrase_sf"/>
</dbReference>
<comment type="caution">
    <text evidence="3">The sequence shown here is derived from an EMBL/GenBank/DDBJ whole genome shotgun (WGS) entry which is preliminary data.</text>
</comment>
<evidence type="ECO:0000313" key="3">
    <source>
        <dbReference type="EMBL" id="KPM68608.1"/>
    </source>
</evidence>
<evidence type="ECO:0000313" key="6">
    <source>
        <dbReference type="Proteomes" id="UP000278162"/>
    </source>
</evidence>
<dbReference type="EMBL" id="LKKS01000011">
    <property type="protein sequence ID" value="KPM68608.1"/>
    <property type="molecule type" value="Genomic_DNA"/>
</dbReference>
<dbReference type="PANTHER" id="PTHR11002">
    <property type="entry name" value="CARBONIC ANHYDRASE"/>
    <property type="match status" value="1"/>
</dbReference>
<dbReference type="Proteomes" id="UP000050437">
    <property type="component" value="Unassembled WGS sequence"/>
</dbReference>
<accession>A0A0P7CKG6</accession>
<name>A0A0P7CKG6_PSEPU</name>
<feature type="binding site" evidence="2">
    <location>
        <position position="150"/>
    </location>
    <ligand>
        <name>Zn(2+)</name>
        <dbReference type="ChEBI" id="CHEBI:29105"/>
    </ligand>
</feature>
<dbReference type="SMART" id="SM00947">
    <property type="entry name" value="Pro_CA"/>
    <property type="match status" value="1"/>
</dbReference>
<keyword evidence="2" id="KW-0479">Metal-binding</keyword>
<reference evidence="3 5" key="1">
    <citation type="submission" date="2015-10" db="EMBL/GenBank/DDBJ databases">
        <title>Pseudomonas putida clinical strains.</title>
        <authorList>
            <person name="Molina L."/>
            <person name="Udaondo Z."/>
        </authorList>
    </citation>
    <scope>NUCLEOTIDE SEQUENCE [LARGE SCALE GENOMIC DNA]</scope>
    <source>
        <strain evidence="3 5">HB13667</strain>
    </source>
</reference>
<dbReference type="InterPro" id="IPR001765">
    <property type="entry name" value="Carbonic_anhydrase"/>
</dbReference>
<dbReference type="Gene3D" id="3.40.1050.10">
    <property type="entry name" value="Carbonic anhydrase"/>
    <property type="match status" value="1"/>
</dbReference>
<protein>
    <submittedName>
        <fullName evidence="3">Carbonic anhydrase</fullName>
    </submittedName>
</protein>
<gene>
    <name evidence="4" type="ORF">EFK07_09110</name>
    <name evidence="3" type="ORF">HB13667_00950</name>
</gene>
<dbReference type="PANTHER" id="PTHR11002:SF79">
    <property type="entry name" value="CARBONIC ANHYDRASE 2"/>
    <property type="match status" value="1"/>
</dbReference>
<feature type="binding site" evidence="2">
    <location>
        <position position="153"/>
    </location>
    <ligand>
        <name>Zn(2+)</name>
        <dbReference type="ChEBI" id="CHEBI:29105"/>
    </ligand>
</feature>
<comment type="similarity">
    <text evidence="1">Belongs to the beta-class carbonic anhydrase family.</text>
</comment>
<dbReference type="CDD" id="cd03378">
    <property type="entry name" value="beta_CA_cladeC"/>
    <property type="match status" value="1"/>
</dbReference>
<feature type="binding site" evidence="2">
    <location>
        <position position="97"/>
    </location>
    <ligand>
        <name>Zn(2+)</name>
        <dbReference type="ChEBI" id="CHEBI:29105"/>
    </ligand>
</feature>
<organism evidence="3 5">
    <name type="scientific">Pseudomonas putida</name>
    <name type="common">Arthrobacter siderocapsulatus</name>
    <dbReference type="NCBI Taxonomy" id="303"/>
    <lineage>
        <taxon>Bacteria</taxon>
        <taxon>Pseudomonadati</taxon>
        <taxon>Pseudomonadota</taxon>
        <taxon>Gammaproteobacteria</taxon>
        <taxon>Pseudomonadales</taxon>
        <taxon>Pseudomonadaceae</taxon>
        <taxon>Pseudomonas</taxon>
    </lineage>
</organism>
<sequence>MSQSDPQHPSRRMLLKRGAALSTLAITGVAGLTVPSVSFAAALSKEERDKMTPDEVIESLKSGNLRFREGKMQQHDYLAQKRASQKGQYPSAVILSCIDSRAPAEILLDAGIGETFNCRVAGNVENEDILGSMEFACALAGAKVIVVMGHTSCGAVKGAIANAELGNLTGLLSKIKPAITETAYAGERTADNYDFVDSVARTNIKMTLADIRQHSPTLNKLEQDGKIKIVGAIYKLVGGEVEFFT</sequence>
<dbReference type="Proteomes" id="UP000278162">
    <property type="component" value="Unassembled WGS sequence"/>
</dbReference>
<dbReference type="NCBIfam" id="NF011765">
    <property type="entry name" value="PRK15219.1"/>
    <property type="match status" value="1"/>
</dbReference>
<dbReference type="AlphaFoldDB" id="A0A0P7CKG6"/>
<keyword evidence="2" id="KW-0862">Zinc</keyword>
<evidence type="ECO:0000313" key="4">
    <source>
        <dbReference type="EMBL" id="RNF91561.1"/>
    </source>
</evidence>
<proteinExistence type="inferred from homology"/>
<dbReference type="SUPFAM" id="SSF53056">
    <property type="entry name" value="beta-carbonic anhydrase, cab"/>
    <property type="match status" value="1"/>
</dbReference>
<evidence type="ECO:0000256" key="1">
    <source>
        <dbReference type="ARBA" id="ARBA00006217"/>
    </source>
</evidence>
<dbReference type="GO" id="GO:0008270">
    <property type="term" value="F:zinc ion binding"/>
    <property type="evidence" value="ECO:0007669"/>
    <property type="project" value="InterPro"/>
</dbReference>
<feature type="binding site" evidence="2">
    <location>
        <position position="99"/>
    </location>
    <ligand>
        <name>Zn(2+)</name>
        <dbReference type="ChEBI" id="CHEBI:29105"/>
    </ligand>
</feature>
<dbReference type="Pfam" id="PF00484">
    <property type="entry name" value="Pro_CA"/>
    <property type="match status" value="1"/>
</dbReference>
<dbReference type="PROSITE" id="PS51318">
    <property type="entry name" value="TAT"/>
    <property type="match status" value="1"/>
</dbReference>
<comment type="cofactor">
    <cofactor evidence="2">
        <name>Zn(2+)</name>
        <dbReference type="ChEBI" id="CHEBI:29105"/>
    </cofactor>
    <text evidence="2">Binds 1 zinc ion per subunit.</text>
</comment>